<dbReference type="Proteomes" id="UP000696573">
    <property type="component" value="Unassembled WGS sequence"/>
</dbReference>
<proteinExistence type="predicted"/>
<dbReference type="AlphaFoldDB" id="A0A9N9YJK1"/>
<dbReference type="EMBL" id="CABFNQ020000693">
    <property type="protein sequence ID" value="CAH0023575.1"/>
    <property type="molecule type" value="Genomic_DNA"/>
</dbReference>
<reference evidence="1" key="1">
    <citation type="submission" date="2021-10" db="EMBL/GenBank/DDBJ databases">
        <authorList>
            <person name="Piombo E."/>
        </authorList>
    </citation>
    <scope>NUCLEOTIDE SEQUENCE</scope>
</reference>
<evidence type="ECO:0000313" key="1">
    <source>
        <dbReference type="EMBL" id="CAH0023575.1"/>
    </source>
</evidence>
<protein>
    <submittedName>
        <fullName evidence="1">Uncharacterized protein</fullName>
    </submittedName>
</protein>
<gene>
    <name evidence="1" type="ORF">CRHIZ90672A_00018305</name>
</gene>
<accession>A0A9N9YJK1</accession>
<dbReference type="Gene3D" id="3.50.50.60">
    <property type="entry name" value="FAD/NAD(P)-binding domain"/>
    <property type="match status" value="1"/>
</dbReference>
<organism evidence="1 2">
    <name type="scientific">Clonostachys rhizophaga</name>
    <dbReference type="NCBI Taxonomy" id="160324"/>
    <lineage>
        <taxon>Eukaryota</taxon>
        <taxon>Fungi</taxon>
        <taxon>Dikarya</taxon>
        <taxon>Ascomycota</taxon>
        <taxon>Pezizomycotina</taxon>
        <taxon>Sordariomycetes</taxon>
        <taxon>Hypocreomycetidae</taxon>
        <taxon>Hypocreales</taxon>
        <taxon>Bionectriaceae</taxon>
        <taxon>Clonostachys</taxon>
    </lineage>
</organism>
<comment type="caution">
    <text evidence="1">The sequence shown here is derived from an EMBL/GenBank/DDBJ whole genome shotgun (WGS) entry which is preliminary data.</text>
</comment>
<sequence>MVAEDAEDFFIDGNANFDLSVDDGAQARQFFLSRNDYFAEWPTEFNEIIVSCKHGFRKWPILYLPPETLVWKQDFKVTLIVLAEKLQEHGTGPSLDSAVEEYEKDMFKRGRDLIERSMGSGELLFANDAPNTLEHSCPGQ</sequence>
<dbReference type="OrthoDB" id="655030at2759"/>
<dbReference type="InterPro" id="IPR036188">
    <property type="entry name" value="FAD/NAD-bd_sf"/>
</dbReference>
<keyword evidence="2" id="KW-1185">Reference proteome</keyword>
<evidence type="ECO:0000313" key="2">
    <source>
        <dbReference type="Proteomes" id="UP000696573"/>
    </source>
</evidence>
<name>A0A9N9YJK1_9HYPO</name>